<evidence type="ECO:0000256" key="1">
    <source>
        <dbReference type="SAM" id="MobiDB-lite"/>
    </source>
</evidence>
<gene>
    <name evidence="3" type="ORF">ACFO3J_25140</name>
</gene>
<dbReference type="SUPFAM" id="SSF51735">
    <property type="entry name" value="NAD(P)-binding Rossmann-fold domains"/>
    <property type="match status" value="1"/>
</dbReference>
<dbReference type="Gene3D" id="3.40.50.720">
    <property type="entry name" value="NAD(P)-binding Rossmann-like Domain"/>
    <property type="match status" value="1"/>
</dbReference>
<feature type="compositionally biased region" description="Acidic residues" evidence="1">
    <location>
        <begin position="371"/>
        <end position="388"/>
    </location>
</feature>
<dbReference type="Pfam" id="PF03435">
    <property type="entry name" value="Sacchrp_dh_NADP"/>
    <property type="match status" value="1"/>
</dbReference>
<dbReference type="RefSeq" id="WP_386433460.1">
    <property type="nucleotide sequence ID" value="NZ_JBHSBB010000017.1"/>
</dbReference>
<accession>A0ABV8HRP0</accession>
<reference evidence="4" key="1">
    <citation type="journal article" date="2019" name="Int. J. Syst. Evol. Microbiol.">
        <title>The Global Catalogue of Microorganisms (GCM) 10K type strain sequencing project: providing services to taxonomists for standard genome sequencing and annotation.</title>
        <authorList>
            <consortium name="The Broad Institute Genomics Platform"/>
            <consortium name="The Broad Institute Genome Sequencing Center for Infectious Disease"/>
            <person name="Wu L."/>
            <person name="Ma J."/>
        </authorList>
    </citation>
    <scope>NUCLEOTIDE SEQUENCE [LARGE SCALE GENOMIC DNA]</scope>
    <source>
        <strain evidence="4">CGMCC 4.7237</strain>
    </source>
</reference>
<sequence length="388" mass="39964">MSRHPVIGVLGASGAVGRAAVRELRALGHTALRLGGRRPEALHEVAASEAGRGGGDASVAEVDADDPASLARFAAGCAVVLNCAGPTYRLRATVPAAALAAGAHCVDVAGDDPAAEDLAAAGSAPPGLSVVLSAGTLPGLSGILPRWLARQGHSRATALTAYCGGLEPCTPTVAADLLLSLSTGGADGAAYGEPLAAWRAGRKEPRALRVAEGAQVPGFPGRVAVQPFLGAETERLAYHLGLDRLDWFNVHPGPRVRSTLNEMPGRIAEGADREELAETLMLAARLDLAGHTPYYVMDFHLTGSHLGRRTGRRLTVRTSSSYRLTAAVGTMAVTAVLRGEITPGVHYATDVLDPDAVVDRIRTGGSVEGFDLTEDGAESTDMAEEGTL</sequence>
<comment type="caution">
    <text evidence="3">The sequence shown here is derived from an EMBL/GenBank/DDBJ whole genome shotgun (WGS) entry which is preliminary data.</text>
</comment>
<proteinExistence type="predicted"/>
<dbReference type="InterPro" id="IPR005097">
    <property type="entry name" value="Sacchrp_dh_NADP-bd"/>
</dbReference>
<dbReference type="Proteomes" id="UP001595765">
    <property type="component" value="Unassembled WGS sequence"/>
</dbReference>
<feature type="region of interest" description="Disordered" evidence="1">
    <location>
        <begin position="369"/>
        <end position="388"/>
    </location>
</feature>
<name>A0ABV8HRP0_9ACTN</name>
<protein>
    <submittedName>
        <fullName evidence="3">Saccharopine dehydrogenase NADP-binding domain-containing protein</fullName>
    </submittedName>
</protein>
<dbReference type="PANTHER" id="PTHR43781">
    <property type="entry name" value="SACCHAROPINE DEHYDROGENASE"/>
    <property type="match status" value="1"/>
</dbReference>
<dbReference type="EMBL" id="JBHSBB010000017">
    <property type="protein sequence ID" value="MFC4034729.1"/>
    <property type="molecule type" value="Genomic_DNA"/>
</dbReference>
<dbReference type="InterPro" id="IPR036291">
    <property type="entry name" value="NAD(P)-bd_dom_sf"/>
</dbReference>
<organism evidence="3 4">
    <name type="scientific">Streptomyces polygonati</name>
    <dbReference type="NCBI Taxonomy" id="1617087"/>
    <lineage>
        <taxon>Bacteria</taxon>
        <taxon>Bacillati</taxon>
        <taxon>Actinomycetota</taxon>
        <taxon>Actinomycetes</taxon>
        <taxon>Kitasatosporales</taxon>
        <taxon>Streptomycetaceae</taxon>
        <taxon>Streptomyces</taxon>
    </lineage>
</organism>
<dbReference type="PANTHER" id="PTHR43781:SF1">
    <property type="entry name" value="SACCHAROPINE DEHYDROGENASE"/>
    <property type="match status" value="1"/>
</dbReference>
<evidence type="ECO:0000259" key="2">
    <source>
        <dbReference type="Pfam" id="PF03435"/>
    </source>
</evidence>
<evidence type="ECO:0000313" key="4">
    <source>
        <dbReference type="Proteomes" id="UP001595765"/>
    </source>
</evidence>
<feature type="domain" description="Saccharopine dehydrogenase NADP binding" evidence="2">
    <location>
        <begin position="7"/>
        <end position="110"/>
    </location>
</feature>
<keyword evidence="4" id="KW-1185">Reference proteome</keyword>
<evidence type="ECO:0000313" key="3">
    <source>
        <dbReference type="EMBL" id="MFC4034729.1"/>
    </source>
</evidence>